<proteinExistence type="predicted"/>
<evidence type="ECO:0000313" key="7">
    <source>
        <dbReference type="EMBL" id="CAG9315820.1"/>
    </source>
</evidence>
<reference evidence="7" key="1">
    <citation type="submission" date="2021-09" db="EMBL/GenBank/DDBJ databases">
        <authorList>
            <consortium name="AG Swart"/>
            <person name="Singh M."/>
            <person name="Singh A."/>
            <person name="Seah K."/>
            <person name="Emmerich C."/>
        </authorList>
    </citation>
    <scope>NUCLEOTIDE SEQUENCE</scope>
    <source>
        <strain evidence="7">ATCC30299</strain>
    </source>
</reference>
<evidence type="ECO:0000256" key="4">
    <source>
        <dbReference type="PROSITE-ProRule" id="PRU00175"/>
    </source>
</evidence>
<dbReference type="GO" id="GO:0061630">
    <property type="term" value="F:ubiquitin protein ligase activity"/>
    <property type="evidence" value="ECO:0007669"/>
    <property type="project" value="InterPro"/>
</dbReference>
<evidence type="ECO:0000256" key="5">
    <source>
        <dbReference type="SAM" id="Phobius"/>
    </source>
</evidence>
<sequence>MNFCNLGVWEGILFALGIWVLLKRKIENFERKNCLVCEGGVENLITTSCGHKFCGECIFDNYSQGRILECPACKSQISLLLFENAKGFSNETLKAVSKFNISNVERTFYQIMYDSIFLIWNLLATASKGSYPKYWRIYFALIAGFLHACLFNDLIDEFFKVPFALVFNLLTMFGSLVLSSQLYFNAKVSESAQILLDN</sequence>
<protein>
    <recommendedName>
        <fullName evidence="6">RING-type domain-containing protein</fullName>
    </recommendedName>
</protein>
<dbReference type="Gene3D" id="3.30.40.10">
    <property type="entry name" value="Zinc/RING finger domain, C3HC4 (zinc finger)"/>
    <property type="match status" value="1"/>
</dbReference>
<evidence type="ECO:0000259" key="6">
    <source>
        <dbReference type="PROSITE" id="PS50089"/>
    </source>
</evidence>
<dbReference type="SUPFAM" id="SSF57850">
    <property type="entry name" value="RING/U-box"/>
    <property type="match status" value="1"/>
</dbReference>
<dbReference type="PANTHER" id="PTHR22894:SF5">
    <property type="entry name" value="RING-TYPE DOMAIN-CONTAINING PROTEIN"/>
    <property type="match status" value="1"/>
</dbReference>
<keyword evidence="5" id="KW-0472">Membrane</keyword>
<feature type="domain" description="RING-type" evidence="6">
    <location>
        <begin position="34"/>
        <end position="74"/>
    </location>
</feature>
<evidence type="ECO:0000256" key="1">
    <source>
        <dbReference type="ARBA" id="ARBA00022723"/>
    </source>
</evidence>
<keyword evidence="8" id="KW-1185">Reference proteome</keyword>
<keyword evidence="2 4" id="KW-0863">Zinc-finger</keyword>
<comment type="caution">
    <text evidence="7">The sequence shown here is derived from an EMBL/GenBank/DDBJ whole genome shotgun (WGS) entry which is preliminary data.</text>
</comment>
<dbReference type="AlphaFoldDB" id="A0AAU9IVV6"/>
<feature type="transmembrane region" description="Helical" evidence="5">
    <location>
        <begin position="161"/>
        <end position="184"/>
    </location>
</feature>
<accession>A0AAU9IVV6</accession>
<dbReference type="Pfam" id="PF13923">
    <property type="entry name" value="zf-C3HC4_2"/>
    <property type="match status" value="1"/>
</dbReference>
<evidence type="ECO:0000256" key="3">
    <source>
        <dbReference type="ARBA" id="ARBA00022833"/>
    </source>
</evidence>
<evidence type="ECO:0000256" key="2">
    <source>
        <dbReference type="ARBA" id="ARBA00022771"/>
    </source>
</evidence>
<feature type="transmembrane region" description="Helical" evidence="5">
    <location>
        <begin position="6"/>
        <end position="22"/>
    </location>
</feature>
<dbReference type="InterPro" id="IPR017907">
    <property type="entry name" value="Znf_RING_CS"/>
</dbReference>
<keyword evidence="3" id="KW-0862">Zinc</keyword>
<dbReference type="PANTHER" id="PTHR22894">
    <property type="entry name" value="RING-TYPE DOMAIN-CONTAINING PROTEIN"/>
    <property type="match status" value="1"/>
</dbReference>
<feature type="transmembrane region" description="Helical" evidence="5">
    <location>
        <begin position="137"/>
        <end position="155"/>
    </location>
</feature>
<keyword evidence="1" id="KW-0479">Metal-binding</keyword>
<organism evidence="7 8">
    <name type="scientific">Blepharisma stoltei</name>
    <dbReference type="NCBI Taxonomy" id="1481888"/>
    <lineage>
        <taxon>Eukaryota</taxon>
        <taxon>Sar</taxon>
        <taxon>Alveolata</taxon>
        <taxon>Ciliophora</taxon>
        <taxon>Postciliodesmatophora</taxon>
        <taxon>Heterotrichea</taxon>
        <taxon>Heterotrichida</taxon>
        <taxon>Blepharismidae</taxon>
        <taxon>Blepharisma</taxon>
    </lineage>
</organism>
<dbReference type="SMART" id="SM00184">
    <property type="entry name" value="RING"/>
    <property type="match status" value="1"/>
</dbReference>
<keyword evidence="5" id="KW-1133">Transmembrane helix</keyword>
<dbReference type="PROSITE" id="PS50089">
    <property type="entry name" value="ZF_RING_2"/>
    <property type="match status" value="1"/>
</dbReference>
<gene>
    <name evidence="7" type="ORF">BSTOLATCC_MIC14567</name>
</gene>
<evidence type="ECO:0000313" key="8">
    <source>
        <dbReference type="Proteomes" id="UP001162131"/>
    </source>
</evidence>
<dbReference type="Proteomes" id="UP001162131">
    <property type="component" value="Unassembled WGS sequence"/>
</dbReference>
<dbReference type="PROSITE" id="PS00518">
    <property type="entry name" value="ZF_RING_1"/>
    <property type="match status" value="1"/>
</dbReference>
<dbReference type="InterPro" id="IPR013083">
    <property type="entry name" value="Znf_RING/FYVE/PHD"/>
</dbReference>
<name>A0AAU9IVV6_9CILI</name>
<dbReference type="EMBL" id="CAJZBQ010000014">
    <property type="protein sequence ID" value="CAG9315820.1"/>
    <property type="molecule type" value="Genomic_DNA"/>
</dbReference>
<dbReference type="InterPro" id="IPR038896">
    <property type="entry name" value="RNF170"/>
</dbReference>
<keyword evidence="5" id="KW-0812">Transmembrane</keyword>
<dbReference type="InterPro" id="IPR001841">
    <property type="entry name" value="Znf_RING"/>
</dbReference>
<dbReference type="GO" id="GO:0008270">
    <property type="term" value="F:zinc ion binding"/>
    <property type="evidence" value="ECO:0007669"/>
    <property type="project" value="UniProtKB-KW"/>
</dbReference>